<evidence type="ECO:0000313" key="2">
    <source>
        <dbReference type="EMBL" id="AMO68667.1"/>
    </source>
</evidence>
<feature type="chain" id="PRO_5007275075" description="Lipoprotein" evidence="1">
    <location>
        <begin position="25"/>
        <end position="545"/>
    </location>
</feature>
<name>A0A127M644_9GAMM</name>
<organism evidence="2 3">
    <name type="scientific">Zhongshania aliphaticivorans</name>
    <dbReference type="NCBI Taxonomy" id="1470434"/>
    <lineage>
        <taxon>Bacteria</taxon>
        <taxon>Pseudomonadati</taxon>
        <taxon>Pseudomonadota</taxon>
        <taxon>Gammaproteobacteria</taxon>
        <taxon>Cellvibrionales</taxon>
        <taxon>Spongiibacteraceae</taxon>
        <taxon>Zhongshania</taxon>
    </lineage>
</organism>
<feature type="signal peptide" evidence="1">
    <location>
        <begin position="1"/>
        <end position="24"/>
    </location>
</feature>
<protein>
    <recommendedName>
        <fullName evidence="4">Lipoprotein</fullName>
    </recommendedName>
</protein>
<sequence length="545" mass="60598">MIKQLSSILWGCLLVFGISGCAHHAEQRRFSAEGQPSPVFSGEYRGGLFRQGTVTYGDKLNTVFSGKFNEAGFPLRGELRQSYQDGQGGRLQLLLTGDFSLDPEENELRFAGGFVILDAEQRILASAEDSQWAAAYGELHPFQAPQRMTMAGENTYTQYRRDISPAGVGHAFVKIRRPLSGPFEVDLRYQAGLPRGIVKISTTSSEGRQYVVERQYFNFQIAGEPVHYFYYEPGSFTEVDILGDCKIMPNLTAPQALLSVYAYDCDKAVFYALSEDFPASVLAIAAADLDNSGAFHRFTLYHHGEVSQVEISVDALYEGQWLRHGDVSQLHYGDLRFYARYLLGTPIGIGIQVDDEGPKYIRFGELGAEAEILPSAELYDRINGRYEWQVTRLNKHFSAVLGSSILSADALATLKEALLADLSENKAIAQDGQVPGLSELWQSWQRQSRARIITWQRHSAGGQEKTPASMQLKLKADIDKWLAQSQKLLLDEAERRCELNGQSFNNDVWQCENRPDARLAAVCVSYLSKSACAKMAGEFAASAAQ</sequence>
<dbReference type="AlphaFoldDB" id="A0A127M644"/>
<dbReference type="PROSITE" id="PS51257">
    <property type="entry name" value="PROKAR_LIPOPROTEIN"/>
    <property type="match status" value="1"/>
</dbReference>
<reference evidence="2 3" key="1">
    <citation type="submission" date="2015-12" db="EMBL/GenBank/DDBJ databases">
        <authorList>
            <person name="Shamseldin A."/>
            <person name="Moawad H."/>
            <person name="Abd El-Rahim W.M."/>
            <person name="Sadowsky M.J."/>
        </authorList>
    </citation>
    <scope>NUCLEOTIDE SEQUENCE [LARGE SCALE GENOMIC DNA]</scope>
    <source>
        <strain evidence="2 3">SM2</strain>
    </source>
</reference>
<evidence type="ECO:0000313" key="3">
    <source>
        <dbReference type="Proteomes" id="UP000074119"/>
    </source>
</evidence>
<accession>A0A127M644</accession>
<dbReference type="Proteomes" id="UP000074119">
    <property type="component" value="Chromosome"/>
</dbReference>
<gene>
    <name evidence="2" type="ORF">AZF00_10330</name>
</gene>
<proteinExistence type="predicted"/>
<dbReference type="RefSeq" id="WP_008249734.1">
    <property type="nucleotide sequence ID" value="NZ_CP014544.1"/>
</dbReference>
<evidence type="ECO:0000256" key="1">
    <source>
        <dbReference type="SAM" id="SignalP"/>
    </source>
</evidence>
<dbReference type="EMBL" id="CP014544">
    <property type="protein sequence ID" value="AMO68667.1"/>
    <property type="molecule type" value="Genomic_DNA"/>
</dbReference>
<evidence type="ECO:0008006" key="4">
    <source>
        <dbReference type="Google" id="ProtNLM"/>
    </source>
</evidence>
<keyword evidence="1" id="KW-0732">Signal</keyword>
<dbReference type="KEGG" id="zal:AZF00_10330"/>
<dbReference type="STRING" id="1470434.AZF00_10330"/>